<proteinExistence type="predicted"/>
<sequence>MRIQALLFSLSWSLYVLANPLQIGIAQRDDVVNNGMLNLKASDYQAESNACLEGRKSFQMIVMSYTTLCSSSANPVKRGADPYTGWK</sequence>
<feature type="chain" id="PRO_5019183924" evidence="1">
    <location>
        <begin position="19"/>
        <end position="87"/>
    </location>
</feature>
<evidence type="ECO:0000313" key="2">
    <source>
        <dbReference type="EMBL" id="PPQ80073.1"/>
    </source>
</evidence>
<name>A0A409WNJ0_PSICY</name>
<gene>
    <name evidence="2" type="ORF">CVT25_001502</name>
</gene>
<keyword evidence="1" id="KW-0732">Signal</keyword>
<dbReference type="Proteomes" id="UP000283269">
    <property type="component" value="Unassembled WGS sequence"/>
</dbReference>
<comment type="caution">
    <text evidence="2">The sequence shown here is derived from an EMBL/GenBank/DDBJ whole genome shotgun (WGS) entry which is preliminary data.</text>
</comment>
<accession>A0A409WNJ0</accession>
<feature type="signal peptide" evidence="1">
    <location>
        <begin position="1"/>
        <end position="18"/>
    </location>
</feature>
<dbReference type="InParanoid" id="A0A409WNJ0"/>
<dbReference type="AlphaFoldDB" id="A0A409WNJ0"/>
<dbReference type="EMBL" id="NHYD01003349">
    <property type="protein sequence ID" value="PPQ80073.1"/>
    <property type="molecule type" value="Genomic_DNA"/>
</dbReference>
<keyword evidence="3" id="KW-1185">Reference proteome</keyword>
<evidence type="ECO:0000256" key="1">
    <source>
        <dbReference type="SAM" id="SignalP"/>
    </source>
</evidence>
<protein>
    <submittedName>
        <fullName evidence="2">Uncharacterized protein</fullName>
    </submittedName>
</protein>
<evidence type="ECO:0000313" key="3">
    <source>
        <dbReference type="Proteomes" id="UP000283269"/>
    </source>
</evidence>
<reference evidence="2 3" key="1">
    <citation type="journal article" date="2018" name="Evol. Lett.">
        <title>Horizontal gene cluster transfer increased hallucinogenic mushroom diversity.</title>
        <authorList>
            <person name="Reynolds H.T."/>
            <person name="Vijayakumar V."/>
            <person name="Gluck-Thaler E."/>
            <person name="Korotkin H.B."/>
            <person name="Matheny P.B."/>
            <person name="Slot J.C."/>
        </authorList>
    </citation>
    <scope>NUCLEOTIDE SEQUENCE [LARGE SCALE GENOMIC DNA]</scope>
    <source>
        <strain evidence="2 3">2631</strain>
    </source>
</reference>
<organism evidence="2 3">
    <name type="scientific">Psilocybe cyanescens</name>
    <dbReference type="NCBI Taxonomy" id="93625"/>
    <lineage>
        <taxon>Eukaryota</taxon>
        <taxon>Fungi</taxon>
        <taxon>Dikarya</taxon>
        <taxon>Basidiomycota</taxon>
        <taxon>Agaricomycotina</taxon>
        <taxon>Agaricomycetes</taxon>
        <taxon>Agaricomycetidae</taxon>
        <taxon>Agaricales</taxon>
        <taxon>Agaricineae</taxon>
        <taxon>Strophariaceae</taxon>
        <taxon>Psilocybe</taxon>
    </lineage>
</organism>